<dbReference type="AlphaFoldDB" id="A0A5E5BSJ1"/>
<name>A0A5E5BSJ1_9BURK</name>
<dbReference type="OrthoDB" id="9798046at2"/>
<dbReference type="Pfam" id="PF05016">
    <property type="entry name" value="ParE_toxin"/>
    <property type="match status" value="1"/>
</dbReference>
<sequence>MIVHLLPEAIVDLESIGDYIARDNPRRAVTFIQELRDKCLSLAEMPLAFPVVPRYERYGIRHRVYGNYQIFYRVVESDDRIDVVHILHSARNYAAVLFP</sequence>
<protein>
    <submittedName>
        <fullName evidence="3">Plasmid stabilization protein</fullName>
    </submittedName>
</protein>
<dbReference type="PANTHER" id="PTHR33755:SF6">
    <property type="entry name" value="PLASMID STABILIZATION SYSTEM PROTEIN"/>
    <property type="match status" value="1"/>
</dbReference>
<reference evidence="3 4" key="1">
    <citation type="submission" date="2019-08" db="EMBL/GenBank/DDBJ databases">
        <authorList>
            <person name="Peeters C."/>
        </authorList>
    </citation>
    <scope>NUCLEOTIDE SEQUENCE [LARGE SCALE GENOMIC DNA]</scope>
    <source>
        <strain evidence="3 4">LMG 20603</strain>
    </source>
</reference>
<dbReference type="RefSeq" id="WP_150559333.1">
    <property type="nucleotide sequence ID" value="NZ_CABPST010000003.1"/>
</dbReference>
<evidence type="ECO:0000256" key="1">
    <source>
        <dbReference type="ARBA" id="ARBA00006226"/>
    </source>
</evidence>
<evidence type="ECO:0000313" key="3">
    <source>
        <dbReference type="EMBL" id="VVE88045.1"/>
    </source>
</evidence>
<keyword evidence="4" id="KW-1185">Reference proteome</keyword>
<gene>
    <name evidence="3" type="ORF">PBR20603_01989</name>
</gene>
<dbReference type="InterPro" id="IPR051803">
    <property type="entry name" value="TA_system_RelE-like_toxin"/>
</dbReference>
<comment type="similarity">
    <text evidence="1">Belongs to the RelE toxin family.</text>
</comment>
<dbReference type="Proteomes" id="UP000382040">
    <property type="component" value="Unassembled WGS sequence"/>
</dbReference>
<dbReference type="Gene3D" id="3.30.2310.20">
    <property type="entry name" value="RelE-like"/>
    <property type="match status" value="1"/>
</dbReference>
<proteinExistence type="inferred from homology"/>
<accession>A0A5E5BSJ1</accession>
<dbReference type="InterPro" id="IPR007712">
    <property type="entry name" value="RelE/ParE_toxin"/>
</dbReference>
<dbReference type="PANTHER" id="PTHR33755">
    <property type="entry name" value="TOXIN PARE1-RELATED"/>
    <property type="match status" value="1"/>
</dbReference>
<dbReference type="InterPro" id="IPR035093">
    <property type="entry name" value="RelE/ParE_toxin_dom_sf"/>
</dbReference>
<organism evidence="3 4">
    <name type="scientific">Pandoraea bronchicola</name>
    <dbReference type="NCBI Taxonomy" id="2508287"/>
    <lineage>
        <taxon>Bacteria</taxon>
        <taxon>Pseudomonadati</taxon>
        <taxon>Pseudomonadota</taxon>
        <taxon>Betaproteobacteria</taxon>
        <taxon>Burkholderiales</taxon>
        <taxon>Burkholderiaceae</taxon>
        <taxon>Pandoraea</taxon>
    </lineage>
</organism>
<evidence type="ECO:0000256" key="2">
    <source>
        <dbReference type="ARBA" id="ARBA00022649"/>
    </source>
</evidence>
<evidence type="ECO:0000313" key="4">
    <source>
        <dbReference type="Proteomes" id="UP000382040"/>
    </source>
</evidence>
<keyword evidence="2" id="KW-1277">Toxin-antitoxin system</keyword>
<dbReference type="EMBL" id="CABPST010000003">
    <property type="protein sequence ID" value="VVE88045.1"/>
    <property type="molecule type" value="Genomic_DNA"/>
</dbReference>